<comment type="subcellular location">
    <subcellularLocation>
        <location evidence="1">Nucleus</location>
    </subcellularLocation>
</comment>
<dbReference type="GO" id="GO:0005634">
    <property type="term" value="C:nucleus"/>
    <property type="evidence" value="ECO:0007669"/>
    <property type="project" value="UniProtKB-SubCell"/>
</dbReference>
<keyword evidence="8" id="KW-0804">Transcription</keyword>
<dbReference type="VEuPathDB" id="VectorBase:MDOA000716"/>
<feature type="domain" description="C2H2-type" evidence="12">
    <location>
        <begin position="731"/>
        <end position="759"/>
    </location>
</feature>
<accession>A0A1I8M311</accession>
<evidence type="ECO:0000259" key="12">
    <source>
        <dbReference type="PROSITE" id="PS50157"/>
    </source>
</evidence>
<dbReference type="SUPFAM" id="SSF57667">
    <property type="entry name" value="beta-beta-alpha zinc fingers"/>
    <property type="match status" value="4"/>
</dbReference>
<dbReference type="OrthoDB" id="3437960at2759"/>
<dbReference type="Gene3D" id="3.30.160.60">
    <property type="entry name" value="Classic Zinc Finger"/>
    <property type="match status" value="7"/>
</dbReference>
<feature type="region of interest" description="Disordered" evidence="11">
    <location>
        <begin position="280"/>
        <end position="320"/>
    </location>
</feature>
<evidence type="ECO:0000256" key="4">
    <source>
        <dbReference type="ARBA" id="ARBA00022771"/>
    </source>
</evidence>
<feature type="domain" description="C2H2-type" evidence="12">
    <location>
        <begin position="321"/>
        <end position="348"/>
    </location>
</feature>
<dbReference type="SMART" id="SM00355">
    <property type="entry name" value="ZnF_C2H2"/>
    <property type="match status" value="10"/>
</dbReference>
<keyword evidence="6" id="KW-0805">Transcription regulation</keyword>
<dbReference type="Pfam" id="PF00096">
    <property type="entry name" value="zf-C2H2"/>
    <property type="match status" value="3"/>
</dbReference>
<dbReference type="RefSeq" id="XP_011293298.2">
    <property type="nucleotide sequence ID" value="XM_011294996.3"/>
</dbReference>
<keyword evidence="4 10" id="KW-0863">Zinc-finger</keyword>
<dbReference type="FunFam" id="3.30.160.60:FF:000322">
    <property type="entry name" value="GDNF-inducible zinc finger protein 1"/>
    <property type="match status" value="1"/>
</dbReference>
<feature type="domain" description="C2H2-type" evidence="12">
    <location>
        <begin position="703"/>
        <end position="730"/>
    </location>
</feature>
<evidence type="ECO:0000256" key="1">
    <source>
        <dbReference type="ARBA" id="ARBA00004123"/>
    </source>
</evidence>
<protein>
    <recommendedName>
        <fullName evidence="12">C2H2-type domain-containing protein</fullName>
    </recommendedName>
</protein>
<dbReference type="FunFam" id="3.30.160.60:FF:001102">
    <property type="entry name" value="Transcription factor IIIA"/>
    <property type="match status" value="1"/>
</dbReference>
<feature type="compositionally biased region" description="Polar residues" evidence="11">
    <location>
        <begin position="781"/>
        <end position="792"/>
    </location>
</feature>
<dbReference type="KEGG" id="mde:101895037"/>
<dbReference type="EnsemblMetazoa" id="MDOA000716-RB">
    <property type="protein sequence ID" value="MDOA000716-PB"/>
    <property type="gene ID" value="MDOA000716"/>
</dbReference>
<dbReference type="PANTHER" id="PTHR24394">
    <property type="entry name" value="ZINC FINGER PROTEIN"/>
    <property type="match status" value="1"/>
</dbReference>
<dbReference type="VEuPathDB" id="VectorBase:MDOMA2_008774"/>
<feature type="domain" description="C2H2-type" evidence="12">
    <location>
        <begin position="675"/>
        <end position="702"/>
    </location>
</feature>
<dbReference type="FunFam" id="3.30.160.60:FF:000557">
    <property type="entry name" value="zinc finger and SCAN domain-containing protein 29"/>
    <property type="match status" value="1"/>
</dbReference>
<proteinExistence type="predicted"/>
<feature type="region of interest" description="Disordered" evidence="11">
    <location>
        <begin position="774"/>
        <end position="794"/>
    </location>
</feature>
<reference evidence="13" key="1">
    <citation type="submission" date="2020-05" db="UniProtKB">
        <authorList>
            <consortium name="EnsemblMetazoa"/>
        </authorList>
    </citation>
    <scope>IDENTIFICATION</scope>
    <source>
        <strain evidence="13">Aabys</strain>
    </source>
</reference>
<dbReference type="GO" id="GO:0008270">
    <property type="term" value="F:zinc ion binding"/>
    <property type="evidence" value="ECO:0007669"/>
    <property type="project" value="UniProtKB-KW"/>
</dbReference>
<feature type="domain" description="C2H2-type" evidence="12">
    <location>
        <begin position="378"/>
        <end position="400"/>
    </location>
</feature>
<feature type="domain" description="C2H2-type" evidence="12">
    <location>
        <begin position="616"/>
        <end position="643"/>
    </location>
</feature>
<keyword evidence="3" id="KW-0677">Repeat</keyword>
<dbReference type="AlphaFoldDB" id="A0A1I8M311"/>
<evidence type="ECO:0000313" key="13">
    <source>
        <dbReference type="EnsemblMetazoa" id="MDOA000716-PB"/>
    </source>
</evidence>
<dbReference type="FunFam" id="3.30.160.60:FF:001498">
    <property type="entry name" value="Zinc finger protein 404"/>
    <property type="match status" value="1"/>
</dbReference>
<dbReference type="PROSITE" id="PS50157">
    <property type="entry name" value="ZINC_FINGER_C2H2_2"/>
    <property type="match status" value="8"/>
</dbReference>
<gene>
    <name evidence="13" type="primary">101895037</name>
</gene>
<keyword evidence="5" id="KW-0862">Zinc</keyword>
<name>A0A1I8M311_MUSDO</name>
<evidence type="ECO:0000256" key="9">
    <source>
        <dbReference type="ARBA" id="ARBA00023242"/>
    </source>
</evidence>
<dbReference type="InterPro" id="IPR013087">
    <property type="entry name" value="Znf_C2H2_type"/>
</dbReference>
<keyword evidence="2" id="KW-0479">Metal-binding</keyword>
<evidence type="ECO:0000256" key="2">
    <source>
        <dbReference type="ARBA" id="ARBA00022723"/>
    </source>
</evidence>
<dbReference type="GO" id="GO:0000981">
    <property type="term" value="F:DNA-binding transcription factor activity, RNA polymerase II-specific"/>
    <property type="evidence" value="ECO:0007669"/>
    <property type="project" value="TreeGrafter"/>
</dbReference>
<keyword evidence="7" id="KW-0238">DNA-binding</keyword>
<evidence type="ECO:0000256" key="7">
    <source>
        <dbReference type="ARBA" id="ARBA00023125"/>
    </source>
</evidence>
<dbReference type="FunFam" id="3.30.160.60:FF:000446">
    <property type="entry name" value="Zinc finger protein"/>
    <property type="match status" value="1"/>
</dbReference>
<evidence type="ECO:0000256" key="5">
    <source>
        <dbReference type="ARBA" id="ARBA00022833"/>
    </source>
</evidence>
<dbReference type="PROSITE" id="PS00028">
    <property type="entry name" value="ZINC_FINGER_C2H2_1"/>
    <property type="match status" value="9"/>
</dbReference>
<keyword evidence="9" id="KW-0539">Nucleus</keyword>
<feature type="domain" description="C2H2-type" evidence="12">
    <location>
        <begin position="466"/>
        <end position="493"/>
    </location>
</feature>
<dbReference type="GO" id="GO:0003677">
    <property type="term" value="F:DNA binding"/>
    <property type="evidence" value="ECO:0007669"/>
    <property type="project" value="UniProtKB-KW"/>
</dbReference>
<dbReference type="eggNOG" id="KOG1721">
    <property type="taxonomic scope" value="Eukaryota"/>
</dbReference>
<dbReference type="InterPro" id="IPR036236">
    <property type="entry name" value="Znf_C2H2_sf"/>
</dbReference>
<dbReference type="PANTHER" id="PTHR24394:SF29">
    <property type="entry name" value="MYONEURIN"/>
    <property type="match status" value="1"/>
</dbReference>
<evidence type="ECO:0000256" key="11">
    <source>
        <dbReference type="SAM" id="MobiDB-lite"/>
    </source>
</evidence>
<evidence type="ECO:0000256" key="8">
    <source>
        <dbReference type="ARBA" id="ARBA00023163"/>
    </source>
</evidence>
<sequence>MDANDEAFPGPDCAWLSEQFFANQFKLFNPEYNERMSNNEININDMFPNCEINPFLSSDLGIDVNQACDIPTTRMDTSIDFISKINDSGQSFDVKSEIVDLSYPKGDGEMFTQNSTAKNVDEILLEECSQEALDLSKASQVGSLYLYQPVPSSSTGGYVKCMQCHVLFDEIGFQTHVCDDFVSNNQMQPSLDTPSNLSSSSQNPFMVSPIVQDENYAAVNKIDQPTSFTAPSNITKNLIRKEPILPTNPASIRLLNENQIRLRRFLKHELKYDVATNSSFKNVSSKNSNNNSNTDISDTVNTSSSSTISGSSDAKKSDGPHECTLCERSFVHSSGLLRHMEKHAMDLIPSSSTKYSGKSFASQAVATTASTSSLRLVLKCTLCGRIFFEQSSACEHLFAHFPSTWMDEKELDTCSDISYEMYIDDALEFLINEAKNDSMNPNLQKDTTADDKTPKLLKMVILTCILQCEFCDFVFSDVSYLFVHTVCHIPERRFECFSCDICVKTSKEITNHWQTECVFMRENTKLHEVTVQRYFVCNVCENKFPSLDLLHEHRYTLYHFFPRMNNRLGILQLPCEYCDHVSENVQDCLAHYEDNHYKKYRKDKEGSVNPNRNRLYLCDICGKSYTQSSHLGQHLRFHQGVKPFACKEPGCSRKFTIRPDLNDHIRKCHTGERPYHCQVCGKRFLTGSVFYQHRLIHRGERRYECEDCGKRFYRADALKNHQRIHTGEKPFGCLFCTKNFRQRGDRDKHMRARHSHLDANARLMMQMQKLQLEAAAAKAQTSGGNKSDQSLGSDRVSERKCFSLTDNYLTDDVASEISHSNSEVSYPSTSNNVRNHEMDEIVMIGNVPFPKSMIESLIFDIDGDDVLTTTPK</sequence>
<evidence type="ECO:0000256" key="6">
    <source>
        <dbReference type="ARBA" id="ARBA00023015"/>
    </source>
</evidence>
<evidence type="ECO:0000256" key="10">
    <source>
        <dbReference type="PROSITE-ProRule" id="PRU00042"/>
    </source>
</evidence>
<feature type="domain" description="C2H2-type" evidence="12">
    <location>
        <begin position="644"/>
        <end position="674"/>
    </location>
</feature>
<organism evidence="13">
    <name type="scientific">Musca domestica</name>
    <name type="common">House fly</name>
    <dbReference type="NCBI Taxonomy" id="7370"/>
    <lineage>
        <taxon>Eukaryota</taxon>
        <taxon>Metazoa</taxon>
        <taxon>Ecdysozoa</taxon>
        <taxon>Arthropoda</taxon>
        <taxon>Hexapoda</taxon>
        <taxon>Insecta</taxon>
        <taxon>Pterygota</taxon>
        <taxon>Neoptera</taxon>
        <taxon>Endopterygota</taxon>
        <taxon>Diptera</taxon>
        <taxon>Brachycera</taxon>
        <taxon>Muscomorpha</taxon>
        <taxon>Muscoidea</taxon>
        <taxon>Muscidae</taxon>
        <taxon>Musca</taxon>
    </lineage>
</organism>
<evidence type="ECO:0000256" key="3">
    <source>
        <dbReference type="ARBA" id="ARBA00022737"/>
    </source>
</evidence>
<feature type="compositionally biased region" description="Low complexity" evidence="11">
    <location>
        <begin position="280"/>
        <end position="312"/>
    </location>
</feature>